<dbReference type="AlphaFoldDB" id="A0A0L0N2Q6"/>
<feature type="non-terminal residue" evidence="2">
    <location>
        <position position="301"/>
    </location>
</feature>
<evidence type="ECO:0000313" key="2">
    <source>
        <dbReference type="EMBL" id="KND88408.1"/>
    </source>
</evidence>
<dbReference type="Proteomes" id="UP000036947">
    <property type="component" value="Unassembled WGS sequence"/>
</dbReference>
<keyword evidence="3" id="KW-1185">Reference proteome</keyword>
<accession>A0A0L0N2Q6</accession>
<gene>
    <name evidence="2" type="ORF">TOPH_06929</name>
</gene>
<evidence type="ECO:0000256" key="1">
    <source>
        <dbReference type="SAM" id="MobiDB-lite"/>
    </source>
</evidence>
<reference evidence="2 3" key="1">
    <citation type="journal article" date="2015" name="BMC Genomics">
        <title>The genome of the truffle-parasite Tolypocladium ophioglossoides and the evolution of antifungal peptaibiotics.</title>
        <authorList>
            <person name="Quandt C.A."/>
            <person name="Bushley K.E."/>
            <person name="Spatafora J.W."/>
        </authorList>
    </citation>
    <scope>NUCLEOTIDE SEQUENCE [LARGE SCALE GENOMIC DNA]</scope>
    <source>
        <strain evidence="2 3">CBS 100239</strain>
    </source>
</reference>
<feature type="compositionally biased region" description="Gly residues" evidence="1">
    <location>
        <begin position="143"/>
        <end position="154"/>
    </location>
</feature>
<proteinExistence type="predicted"/>
<sequence>MGSTGKVKRASQLEDALESCVSWMSFTRVDASIFGPRTFEQQLDNARQALEANRQHPHEALEQPLGQLDDHAYQERPLILGRPAAPATLAQALVLALDVNLKLVHLAAHGQLAEAAGGAPPAGEHDRGRRLKGLERRGRVPVVGGGDEQQGGDGNVDNVEGLDLGGDARVDLDPAAAGAVARQLGEVLRRLVVLERVLGARVGGRALDGDAKGRRQRLVDEEVRGRVLVPDEARGLPLRHGDGRGVVGLFQGHAGGGRGREQRDEAVVGRVPARLLLERRDEGLVPVLGVRGPAAAAAAAA</sequence>
<name>A0A0L0N2Q6_TOLOC</name>
<organism evidence="2 3">
    <name type="scientific">Tolypocladium ophioglossoides (strain CBS 100239)</name>
    <name type="common">Snaketongue truffleclub</name>
    <name type="synonym">Elaphocordyceps ophioglossoides</name>
    <dbReference type="NCBI Taxonomy" id="1163406"/>
    <lineage>
        <taxon>Eukaryota</taxon>
        <taxon>Fungi</taxon>
        <taxon>Dikarya</taxon>
        <taxon>Ascomycota</taxon>
        <taxon>Pezizomycotina</taxon>
        <taxon>Sordariomycetes</taxon>
        <taxon>Hypocreomycetidae</taxon>
        <taxon>Hypocreales</taxon>
        <taxon>Ophiocordycipitaceae</taxon>
        <taxon>Tolypocladium</taxon>
    </lineage>
</organism>
<comment type="caution">
    <text evidence="2">The sequence shown here is derived from an EMBL/GenBank/DDBJ whole genome shotgun (WGS) entry which is preliminary data.</text>
</comment>
<evidence type="ECO:0000313" key="3">
    <source>
        <dbReference type="Proteomes" id="UP000036947"/>
    </source>
</evidence>
<feature type="compositionally biased region" description="Basic and acidic residues" evidence="1">
    <location>
        <begin position="123"/>
        <end position="138"/>
    </location>
</feature>
<protein>
    <submittedName>
        <fullName evidence="2">Uncharacterized protein</fullName>
    </submittedName>
</protein>
<dbReference type="EMBL" id="LFRF01000026">
    <property type="protein sequence ID" value="KND88408.1"/>
    <property type="molecule type" value="Genomic_DNA"/>
</dbReference>
<feature type="region of interest" description="Disordered" evidence="1">
    <location>
        <begin position="114"/>
        <end position="160"/>
    </location>
</feature>